<feature type="region of interest" description="Disordered" evidence="5">
    <location>
        <begin position="137"/>
        <end position="165"/>
    </location>
</feature>
<dbReference type="InterPro" id="IPR050492">
    <property type="entry name" value="Bact_metal-bind_prot9"/>
</dbReference>
<dbReference type="Proteomes" id="UP001501427">
    <property type="component" value="Unassembled WGS sequence"/>
</dbReference>
<evidence type="ECO:0000256" key="4">
    <source>
        <dbReference type="RuleBase" id="RU003512"/>
    </source>
</evidence>
<feature type="compositionally biased region" description="Basic and acidic residues" evidence="5">
    <location>
        <begin position="148"/>
        <end position="165"/>
    </location>
</feature>
<evidence type="ECO:0000256" key="2">
    <source>
        <dbReference type="ARBA" id="ARBA00022448"/>
    </source>
</evidence>
<comment type="similarity">
    <text evidence="1 4">Belongs to the bacterial solute-binding protein 9 family.</text>
</comment>
<evidence type="ECO:0000256" key="1">
    <source>
        <dbReference type="ARBA" id="ARBA00011028"/>
    </source>
</evidence>
<dbReference type="InterPro" id="IPR006129">
    <property type="entry name" value="AdhesinB"/>
</dbReference>
<comment type="caution">
    <text evidence="6">The sequence shown here is derived from an EMBL/GenBank/DDBJ whole genome shotgun (WGS) entry which is preliminary data.</text>
</comment>
<keyword evidence="3" id="KW-0732">Signal</keyword>
<sequence>MTTVFIFVHNCEVPLPPVPARRALRALPAALALAGVASGLTACAGAEADVPPGKTVVVASIYPVAWLAEKVGGDDVFVRTLTEPGTEPHDLELTTRKAAAVVDADFAVHVGGVQPAVDDAVRRHAKQNSLDAATVVKTLPPPDETDDAEAHDGVRHEESDHDPHIWLDPTRMATVATVLGDRLADTDPAHASRYRERAAATAAELAALDRGFRAGLAACARREIITAHAAFGYLADRYGLRQTPVAGVDPGAEPTPRRLADLTRRVSATGATTIFTETLVSPKVAESLARAAGVRTAVLDPIEGIEDGSSDDYLTIMQRNLRTLRPALECT</sequence>
<evidence type="ECO:0000313" key="7">
    <source>
        <dbReference type="Proteomes" id="UP001501427"/>
    </source>
</evidence>
<gene>
    <name evidence="6" type="ORF">GCM10009546_53760</name>
</gene>
<evidence type="ECO:0000256" key="5">
    <source>
        <dbReference type="SAM" id="MobiDB-lite"/>
    </source>
</evidence>
<protein>
    <submittedName>
        <fullName evidence="6">Zinc ABC transporter substrate-binding protein</fullName>
    </submittedName>
</protein>
<organism evidence="6 7">
    <name type="scientific">Actinomadura livida</name>
    <dbReference type="NCBI Taxonomy" id="79909"/>
    <lineage>
        <taxon>Bacteria</taxon>
        <taxon>Bacillati</taxon>
        <taxon>Actinomycetota</taxon>
        <taxon>Actinomycetes</taxon>
        <taxon>Streptosporangiales</taxon>
        <taxon>Thermomonosporaceae</taxon>
        <taxon>Actinomadura</taxon>
    </lineage>
</organism>
<name>A0ABN1F7X4_9ACTN</name>
<proteinExistence type="inferred from homology"/>
<dbReference type="Pfam" id="PF01297">
    <property type="entry name" value="ZnuA"/>
    <property type="match status" value="1"/>
</dbReference>
<accession>A0ABN1F7X4</accession>
<keyword evidence="2 4" id="KW-0813">Transport</keyword>
<dbReference type="InterPro" id="IPR006127">
    <property type="entry name" value="ZnuA-like"/>
</dbReference>
<keyword evidence="7" id="KW-1185">Reference proteome</keyword>
<dbReference type="PANTHER" id="PTHR42953:SF3">
    <property type="entry name" value="HIGH-AFFINITY ZINC UPTAKE SYSTEM PROTEIN ZNUA"/>
    <property type="match status" value="1"/>
</dbReference>
<dbReference type="PANTHER" id="PTHR42953">
    <property type="entry name" value="HIGH-AFFINITY ZINC UPTAKE SYSTEM PROTEIN ZNUA-RELATED"/>
    <property type="match status" value="1"/>
</dbReference>
<dbReference type="InterPro" id="IPR006128">
    <property type="entry name" value="Lipoprotein_PsaA-like"/>
</dbReference>
<dbReference type="PRINTS" id="PR00691">
    <property type="entry name" value="ADHESINB"/>
</dbReference>
<evidence type="ECO:0000313" key="6">
    <source>
        <dbReference type="EMBL" id="GAA0584681.1"/>
    </source>
</evidence>
<dbReference type="EMBL" id="BAAAHD010000059">
    <property type="protein sequence ID" value="GAA0584681.1"/>
    <property type="molecule type" value="Genomic_DNA"/>
</dbReference>
<dbReference type="SUPFAM" id="SSF53807">
    <property type="entry name" value="Helical backbone' metal receptor"/>
    <property type="match status" value="1"/>
</dbReference>
<reference evidence="6 7" key="1">
    <citation type="journal article" date="2019" name="Int. J. Syst. Evol. Microbiol.">
        <title>The Global Catalogue of Microorganisms (GCM) 10K type strain sequencing project: providing services to taxonomists for standard genome sequencing and annotation.</title>
        <authorList>
            <consortium name="The Broad Institute Genomics Platform"/>
            <consortium name="The Broad Institute Genome Sequencing Center for Infectious Disease"/>
            <person name="Wu L."/>
            <person name="Ma J."/>
        </authorList>
    </citation>
    <scope>NUCLEOTIDE SEQUENCE [LARGE SCALE GENOMIC DNA]</scope>
    <source>
        <strain evidence="6 7">JCM 10667</strain>
    </source>
</reference>
<dbReference type="Gene3D" id="3.40.50.1980">
    <property type="entry name" value="Nitrogenase molybdenum iron protein domain"/>
    <property type="match status" value="2"/>
</dbReference>
<evidence type="ECO:0000256" key="3">
    <source>
        <dbReference type="ARBA" id="ARBA00022729"/>
    </source>
</evidence>
<dbReference type="PRINTS" id="PR00690">
    <property type="entry name" value="ADHESNFAMILY"/>
</dbReference>